<evidence type="ECO:0000256" key="1">
    <source>
        <dbReference type="SAM" id="MobiDB-lite"/>
    </source>
</evidence>
<evidence type="ECO:0000313" key="2">
    <source>
        <dbReference type="EMBL" id="GCC40532.1"/>
    </source>
</evidence>
<reference evidence="2 3" key="1">
    <citation type="journal article" date="2018" name="Nat. Ecol. Evol.">
        <title>Shark genomes provide insights into elasmobranch evolution and the origin of vertebrates.</title>
        <authorList>
            <person name="Hara Y"/>
            <person name="Yamaguchi K"/>
            <person name="Onimaru K"/>
            <person name="Kadota M"/>
            <person name="Koyanagi M"/>
            <person name="Keeley SD"/>
            <person name="Tatsumi K"/>
            <person name="Tanaka K"/>
            <person name="Motone F"/>
            <person name="Kageyama Y"/>
            <person name="Nozu R"/>
            <person name="Adachi N"/>
            <person name="Nishimura O"/>
            <person name="Nakagawa R"/>
            <person name="Tanegashima C"/>
            <person name="Kiyatake I"/>
            <person name="Matsumoto R"/>
            <person name="Murakumo K"/>
            <person name="Nishida K"/>
            <person name="Terakita A"/>
            <person name="Kuratani S"/>
            <person name="Sato K"/>
            <person name="Hyodo S Kuraku.S."/>
        </authorList>
    </citation>
    <scope>NUCLEOTIDE SEQUENCE [LARGE SCALE GENOMIC DNA]</scope>
</reference>
<name>A0A401TD28_CHIPU</name>
<gene>
    <name evidence="2" type="ORF">chiPu_0024930</name>
</gene>
<sequence length="49" mass="5473">MDLGLGAGERSGKTISESRDQSVHRVLLPMRGIHFPGKRERWRGRGLDG</sequence>
<dbReference type="EMBL" id="BEZZ01049050">
    <property type="protein sequence ID" value="GCC40532.1"/>
    <property type="molecule type" value="Genomic_DNA"/>
</dbReference>
<comment type="caution">
    <text evidence="2">The sequence shown here is derived from an EMBL/GenBank/DDBJ whole genome shotgun (WGS) entry which is preliminary data.</text>
</comment>
<organism evidence="2 3">
    <name type="scientific">Chiloscyllium punctatum</name>
    <name type="common">Brownbanded bambooshark</name>
    <name type="synonym">Hemiscyllium punctatum</name>
    <dbReference type="NCBI Taxonomy" id="137246"/>
    <lineage>
        <taxon>Eukaryota</taxon>
        <taxon>Metazoa</taxon>
        <taxon>Chordata</taxon>
        <taxon>Craniata</taxon>
        <taxon>Vertebrata</taxon>
        <taxon>Chondrichthyes</taxon>
        <taxon>Elasmobranchii</taxon>
        <taxon>Galeomorphii</taxon>
        <taxon>Galeoidea</taxon>
        <taxon>Orectolobiformes</taxon>
        <taxon>Hemiscylliidae</taxon>
        <taxon>Chiloscyllium</taxon>
    </lineage>
</organism>
<evidence type="ECO:0000313" key="3">
    <source>
        <dbReference type="Proteomes" id="UP000287033"/>
    </source>
</evidence>
<feature type="region of interest" description="Disordered" evidence="1">
    <location>
        <begin position="1"/>
        <end position="20"/>
    </location>
</feature>
<feature type="compositionally biased region" description="Basic and acidic residues" evidence="1">
    <location>
        <begin position="10"/>
        <end position="20"/>
    </location>
</feature>
<proteinExistence type="predicted"/>
<dbReference type="Proteomes" id="UP000287033">
    <property type="component" value="Unassembled WGS sequence"/>
</dbReference>
<feature type="non-terminal residue" evidence="2">
    <location>
        <position position="49"/>
    </location>
</feature>
<accession>A0A401TD28</accession>
<keyword evidence="3" id="KW-1185">Reference proteome</keyword>
<dbReference type="AlphaFoldDB" id="A0A401TD28"/>
<protein>
    <submittedName>
        <fullName evidence="2">Uncharacterized protein</fullName>
    </submittedName>
</protein>